<evidence type="ECO:0000313" key="2">
    <source>
        <dbReference type="Proteomes" id="UP000217257"/>
    </source>
</evidence>
<dbReference type="AlphaFoldDB" id="A0A250JH56"/>
<accession>A0A250JH56</accession>
<dbReference type="Proteomes" id="UP000217257">
    <property type="component" value="Chromosome"/>
</dbReference>
<organism evidence="1 2">
    <name type="scientific">Cystobacter fuscus</name>
    <dbReference type="NCBI Taxonomy" id="43"/>
    <lineage>
        <taxon>Bacteria</taxon>
        <taxon>Pseudomonadati</taxon>
        <taxon>Myxococcota</taxon>
        <taxon>Myxococcia</taxon>
        <taxon>Myxococcales</taxon>
        <taxon>Cystobacterineae</taxon>
        <taxon>Archangiaceae</taxon>
        <taxon>Cystobacter</taxon>
    </lineage>
</organism>
<dbReference type="EMBL" id="CP022098">
    <property type="protein sequence ID" value="ATB43224.1"/>
    <property type="molecule type" value="Genomic_DNA"/>
</dbReference>
<dbReference type="KEGG" id="cfus:CYFUS_008704"/>
<name>A0A250JH56_9BACT</name>
<reference evidence="1 2" key="1">
    <citation type="submission" date="2017-06" db="EMBL/GenBank/DDBJ databases">
        <title>Sequencing and comparative analysis of myxobacterial genomes.</title>
        <authorList>
            <person name="Rupp O."/>
            <person name="Goesmann A."/>
            <person name="Sogaard-Andersen L."/>
        </authorList>
    </citation>
    <scope>NUCLEOTIDE SEQUENCE [LARGE SCALE GENOMIC DNA]</scope>
    <source>
        <strain evidence="1 2">DSM 52655</strain>
    </source>
</reference>
<evidence type="ECO:0000313" key="1">
    <source>
        <dbReference type="EMBL" id="ATB43224.1"/>
    </source>
</evidence>
<dbReference type="RefSeq" id="WP_232537155.1">
    <property type="nucleotide sequence ID" value="NZ_CP022098.1"/>
</dbReference>
<protein>
    <submittedName>
        <fullName evidence="1">Uncharacterized protein</fullName>
    </submittedName>
</protein>
<proteinExistence type="predicted"/>
<gene>
    <name evidence="1" type="ORF">CYFUS_008704</name>
</gene>
<sequence>MRSHWFEIVHRRGGRRPGRAHSLFLLGAALQISSLSGCGSVEARPPEQVLAARKQAVEELNGLGTNGLGTNGLGTNGLGTNGLGTNGLASAEFSTWFQTDPELNAQVMKYFVFCAVPAGATRTYADSASGTTYSWRGGLGLAPDWSEGMPANVAEQQLVSACLAAHVNMYGAHVPISLLGRDARGEVIPFTNEELKDFQEKEACFFGNLFNGEGVFASSDRGRLHKHNSSSRFCALTDDSDSKDDEQEDDARCAPMRRIRRLKCNNLCEKDPKGAFYSTCTFNGVTYRAITTRMRHDEVFKCGDGICQYTEQCGTRDTPDNCKDCGPCQ</sequence>